<sequence>MTKLSTWETMQDTAKVSICKPHRSILETSVRTQEHDSIQSSSTRYREPPLCILWISPTIPTSLSTSNSQRTSMVLGNQ</sequence>
<organism evidence="1 2">
    <name type="scientific">Sclerotinia trifoliorum</name>
    <dbReference type="NCBI Taxonomy" id="28548"/>
    <lineage>
        <taxon>Eukaryota</taxon>
        <taxon>Fungi</taxon>
        <taxon>Dikarya</taxon>
        <taxon>Ascomycota</taxon>
        <taxon>Pezizomycotina</taxon>
        <taxon>Leotiomycetes</taxon>
        <taxon>Helotiales</taxon>
        <taxon>Sclerotiniaceae</taxon>
        <taxon>Sclerotinia</taxon>
    </lineage>
</organism>
<gene>
    <name evidence="1" type="ORF">SCLTRI_LOCUS5351</name>
</gene>
<dbReference type="AlphaFoldDB" id="A0A8H2ZPF3"/>
<proteinExistence type="predicted"/>
<evidence type="ECO:0000313" key="2">
    <source>
        <dbReference type="Proteomes" id="UP000624404"/>
    </source>
</evidence>
<evidence type="ECO:0000313" key="1">
    <source>
        <dbReference type="EMBL" id="CAD6445561.1"/>
    </source>
</evidence>
<name>A0A8H2ZPF3_9HELO</name>
<protein>
    <submittedName>
        <fullName evidence="1">30045191-9ca5-4d48-8155-9cfd64cd73d8</fullName>
    </submittedName>
</protein>
<dbReference type="EMBL" id="CAJHIA010000016">
    <property type="protein sequence ID" value="CAD6445561.1"/>
    <property type="molecule type" value="Genomic_DNA"/>
</dbReference>
<dbReference type="Proteomes" id="UP000624404">
    <property type="component" value="Unassembled WGS sequence"/>
</dbReference>
<keyword evidence="2" id="KW-1185">Reference proteome</keyword>
<reference evidence="1" key="1">
    <citation type="submission" date="2020-10" db="EMBL/GenBank/DDBJ databases">
        <authorList>
            <person name="Kusch S."/>
        </authorList>
    </citation>
    <scope>NUCLEOTIDE SEQUENCE</scope>
    <source>
        <strain evidence="1">SwB9</strain>
    </source>
</reference>
<comment type="caution">
    <text evidence="1">The sequence shown here is derived from an EMBL/GenBank/DDBJ whole genome shotgun (WGS) entry which is preliminary data.</text>
</comment>
<accession>A0A8H2ZPF3</accession>